<evidence type="ECO:0000259" key="12">
    <source>
        <dbReference type="Pfam" id="PF07715"/>
    </source>
</evidence>
<dbReference type="PROSITE" id="PS52016">
    <property type="entry name" value="TONB_DEPENDENT_REC_3"/>
    <property type="match status" value="1"/>
</dbReference>
<gene>
    <name evidence="13" type="ORF">FDK22_05650</name>
</gene>
<keyword evidence="14" id="KW-1185">Reference proteome</keyword>
<keyword evidence="6 10" id="KW-0798">TonB box</keyword>
<comment type="subcellular location">
    <subcellularLocation>
        <location evidence="1 9">Cell outer membrane</location>
        <topology evidence="1 9">Multi-pass membrane protein</topology>
    </subcellularLocation>
</comment>
<keyword evidence="5 9" id="KW-0812">Transmembrane</keyword>
<keyword evidence="8 9" id="KW-0998">Cell outer membrane</keyword>
<dbReference type="InterPro" id="IPR039426">
    <property type="entry name" value="TonB-dep_rcpt-like"/>
</dbReference>
<dbReference type="Pfam" id="PF07715">
    <property type="entry name" value="Plug"/>
    <property type="match status" value="1"/>
</dbReference>
<organism evidence="13 14">
    <name type="scientific">Arcobacter arenosus</name>
    <dbReference type="NCBI Taxonomy" id="2576037"/>
    <lineage>
        <taxon>Bacteria</taxon>
        <taxon>Pseudomonadati</taxon>
        <taxon>Campylobacterota</taxon>
        <taxon>Epsilonproteobacteria</taxon>
        <taxon>Campylobacterales</taxon>
        <taxon>Arcobacteraceae</taxon>
        <taxon>Arcobacter</taxon>
    </lineage>
</organism>
<dbReference type="SUPFAM" id="SSF56935">
    <property type="entry name" value="Porins"/>
    <property type="match status" value="1"/>
</dbReference>
<dbReference type="InterPro" id="IPR012910">
    <property type="entry name" value="Plug_dom"/>
</dbReference>
<sequence>MDIKLSKITAAFLIAQISLLADNTQLEDLEVVSSAFDTQVKSVSSKQLEEQQASDVKDILKSLPSVIVDGNARYGQRVYVRGLEDKYGNITVDGAKLGGQLFHHSGDQTIDASLLKITSVELGPNSALSGSGVINSSFVYETKDPSDFLKEGEKLGGKVTLGYQSGYERKSGTVAVFGKINEKIEFVGIGTIAEDGTLHLGNGDKINSKESKLESGLAKLVFKPNDYNTFKLSFNKYKDGGNRQLTGEKIGTDLNDNDYNSISRDTLTLKYNYTPDSELINFEAKVYTNKQYLTREATTGTDTTSGLTYTEPQREYINSSMGYDFRNSSLMGIHKITYGTDYTHEKQEIEADSLRVYSDSSTLDLNFDGGETKDYGLYLEDEMAFDKLTLTLGARYDHYKLGGIYSGVFNHLSPKMKVKYQATDKLTLKAGYGHIFKGPALSETMLLSSTAVQSSDTKAQIGNNFELGFDYSLTNALNADDSIFGFNIYRYNVDNYSTLTRNSALESQSDVVIWGTETMFSYTKGKLGFNASHTYTDGSQKDLATGINYDPQTAKIHVFKVGANYKLTNEFKVNYSAEYVPGNSWLNYSSRSGLVTKYDRKTYSVHDINFTYNPNSMKNTTFNFGIGNIFDKSYVRHSAFLAQSSTTDKSYEVGRNFKFQISYRF</sequence>
<accession>A0A5R8Y1Z6</accession>
<dbReference type="RefSeq" id="WP_138151938.1">
    <property type="nucleotide sequence ID" value="NZ_VANU01000002.1"/>
</dbReference>
<keyword evidence="7 9" id="KW-0472">Membrane</keyword>
<evidence type="ECO:0000259" key="11">
    <source>
        <dbReference type="Pfam" id="PF00593"/>
    </source>
</evidence>
<evidence type="ECO:0000256" key="5">
    <source>
        <dbReference type="ARBA" id="ARBA00022692"/>
    </source>
</evidence>
<feature type="domain" description="TonB-dependent receptor-like beta-barrel" evidence="11">
    <location>
        <begin position="226"/>
        <end position="629"/>
    </location>
</feature>
<reference evidence="13 14" key="1">
    <citation type="submission" date="2019-05" db="EMBL/GenBank/DDBJ databases">
        <title>Arcobacter sp. nov., isolated from sea sediment.</title>
        <authorList>
            <person name="Kim W."/>
        </authorList>
    </citation>
    <scope>NUCLEOTIDE SEQUENCE [LARGE SCALE GENOMIC DNA]</scope>
    <source>
        <strain evidence="13 14">CAU 1517</strain>
    </source>
</reference>
<evidence type="ECO:0000256" key="6">
    <source>
        <dbReference type="ARBA" id="ARBA00023077"/>
    </source>
</evidence>
<dbReference type="Pfam" id="PF00593">
    <property type="entry name" value="TonB_dep_Rec_b-barrel"/>
    <property type="match status" value="1"/>
</dbReference>
<dbReference type="Gene3D" id="2.40.170.20">
    <property type="entry name" value="TonB-dependent receptor, beta-barrel domain"/>
    <property type="match status" value="1"/>
</dbReference>
<evidence type="ECO:0000256" key="1">
    <source>
        <dbReference type="ARBA" id="ARBA00004571"/>
    </source>
</evidence>
<comment type="caution">
    <text evidence="13">The sequence shown here is derived from an EMBL/GenBank/DDBJ whole genome shotgun (WGS) entry which is preliminary data.</text>
</comment>
<comment type="similarity">
    <text evidence="2 9 10">Belongs to the TonB-dependent receptor family.</text>
</comment>
<keyword evidence="3 9" id="KW-0813">Transport</keyword>
<proteinExistence type="inferred from homology"/>
<protein>
    <submittedName>
        <fullName evidence="13">TonB-dependent receptor</fullName>
    </submittedName>
</protein>
<dbReference type="CDD" id="cd01347">
    <property type="entry name" value="ligand_gated_channel"/>
    <property type="match status" value="1"/>
</dbReference>
<dbReference type="PANTHER" id="PTHR30069:SF41">
    <property type="entry name" value="HEME_HEMOPEXIN UTILIZATION PROTEIN C"/>
    <property type="match status" value="1"/>
</dbReference>
<dbReference type="GO" id="GO:0015344">
    <property type="term" value="F:siderophore uptake transmembrane transporter activity"/>
    <property type="evidence" value="ECO:0007669"/>
    <property type="project" value="TreeGrafter"/>
</dbReference>
<dbReference type="OrthoDB" id="9790771at2"/>
<name>A0A5R8Y1Z6_9BACT</name>
<dbReference type="PANTHER" id="PTHR30069">
    <property type="entry name" value="TONB-DEPENDENT OUTER MEMBRANE RECEPTOR"/>
    <property type="match status" value="1"/>
</dbReference>
<evidence type="ECO:0000313" key="13">
    <source>
        <dbReference type="EMBL" id="TLP39355.1"/>
    </source>
</evidence>
<dbReference type="GO" id="GO:0044718">
    <property type="term" value="P:siderophore transmembrane transport"/>
    <property type="evidence" value="ECO:0007669"/>
    <property type="project" value="TreeGrafter"/>
</dbReference>
<evidence type="ECO:0000256" key="7">
    <source>
        <dbReference type="ARBA" id="ARBA00023136"/>
    </source>
</evidence>
<feature type="domain" description="TonB-dependent receptor plug" evidence="12">
    <location>
        <begin position="38"/>
        <end position="135"/>
    </location>
</feature>
<evidence type="ECO:0000256" key="8">
    <source>
        <dbReference type="ARBA" id="ARBA00023237"/>
    </source>
</evidence>
<dbReference type="GO" id="GO:0009279">
    <property type="term" value="C:cell outer membrane"/>
    <property type="evidence" value="ECO:0007669"/>
    <property type="project" value="UniProtKB-SubCell"/>
</dbReference>
<dbReference type="InterPro" id="IPR036942">
    <property type="entry name" value="Beta-barrel_TonB_sf"/>
</dbReference>
<evidence type="ECO:0000256" key="3">
    <source>
        <dbReference type="ARBA" id="ARBA00022448"/>
    </source>
</evidence>
<dbReference type="InterPro" id="IPR000531">
    <property type="entry name" value="Beta-barrel_TonB"/>
</dbReference>
<dbReference type="InterPro" id="IPR037066">
    <property type="entry name" value="Plug_dom_sf"/>
</dbReference>
<keyword evidence="13" id="KW-0675">Receptor</keyword>
<evidence type="ECO:0000256" key="4">
    <source>
        <dbReference type="ARBA" id="ARBA00022452"/>
    </source>
</evidence>
<dbReference type="AlphaFoldDB" id="A0A5R8Y1Z6"/>
<dbReference type="Proteomes" id="UP000308901">
    <property type="component" value="Unassembled WGS sequence"/>
</dbReference>
<evidence type="ECO:0000256" key="10">
    <source>
        <dbReference type="RuleBase" id="RU003357"/>
    </source>
</evidence>
<keyword evidence="4 9" id="KW-1134">Transmembrane beta strand</keyword>
<dbReference type="Gene3D" id="2.170.130.10">
    <property type="entry name" value="TonB-dependent receptor, plug domain"/>
    <property type="match status" value="1"/>
</dbReference>
<dbReference type="EMBL" id="VANU01000002">
    <property type="protein sequence ID" value="TLP39355.1"/>
    <property type="molecule type" value="Genomic_DNA"/>
</dbReference>
<evidence type="ECO:0000256" key="9">
    <source>
        <dbReference type="PROSITE-ProRule" id="PRU01360"/>
    </source>
</evidence>
<evidence type="ECO:0000313" key="14">
    <source>
        <dbReference type="Proteomes" id="UP000308901"/>
    </source>
</evidence>
<evidence type="ECO:0000256" key="2">
    <source>
        <dbReference type="ARBA" id="ARBA00009810"/>
    </source>
</evidence>